<dbReference type="EMBL" id="CM039426">
    <property type="protein sequence ID" value="KAI4356905.1"/>
    <property type="molecule type" value="Genomic_DNA"/>
</dbReference>
<accession>A0ACB9Q7G7</accession>
<name>A0ACB9Q7G7_BAUVA</name>
<organism evidence="1 2">
    <name type="scientific">Bauhinia variegata</name>
    <name type="common">Purple orchid tree</name>
    <name type="synonym">Phanera variegata</name>
    <dbReference type="NCBI Taxonomy" id="167791"/>
    <lineage>
        <taxon>Eukaryota</taxon>
        <taxon>Viridiplantae</taxon>
        <taxon>Streptophyta</taxon>
        <taxon>Embryophyta</taxon>
        <taxon>Tracheophyta</taxon>
        <taxon>Spermatophyta</taxon>
        <taxon>Magnoliopsida</taxon>
        <taxon>eudicotyledons</taxon>
        <taxon>Gunneridae</taxon>
        <taxon>Pentapetalae</taxon>
        <taxon>rosids</taxon>
        <taxon>fabids</taxon>
        <taxon>Fabales</taxon>
        <taxon>Fabaceae</taxon>
        <taxon>Cercidoideae</taxon>
        <taxon>Cercideae</taxon>
        <taxon>Bauhiniinae</taxon>
        <taxon>Bauhinia</taxon>
    </lineage>
</organism>
<gene>
    <name evidence="1" type="ORF">L6164_000887</name>
</gene>
<evidence type="ECO:0000313" key="1">
    <source>
        <dbReference type="EMBL" id="KAI4356905.1"/>
    </source>
</evidence>
<dbReference type="Proteomes" id="UP000828941">
    <property type="component" value="Chromosome 1"/>
</dbReference>
<keyword evidence="2" id="KW-1185">Reference proteome</keyword>
<sequence>MTNGSLERLKDNLQVLDLSYNEFHDDFSCLGNLKNLVILNLASNSLSGPIPQSFENLTILRELILKDNQLNETIPVFLGQLSTLRVLDLSGNHLDGTIPDSLGKLLKLHVLDLSHNSLEGTLDEIHLRNLSNLQDLRMGFNELAVKLGPNWLPPFQLASLELQSCTIETPFPQWLQTQTKLIKLDLSETGIFGPIPKWFQQMGLIEFHLSSNRISALPENLHDMMPKLSGLSTS</sequence>
<protein>
    <submittedName>
        <fullName evidence="1">Uncharacterized protein</fullName>
    </submittedName>
</protein>
<evidence type="ECO:0000313" key="2">
    <source>
        <dbReference type="Proteomes" id="UP000828941"/>
    </source>
</evidence>
<proteinExistence type="predicted"/>
<reference evidence="1 2" key="1">
    <citation type="journal article" date="2022" name="DNA Res.">
        <title>Chromosomal-level genome assembly of the orchid tree Bauhinia variegata (Leguminosae; Cercidoideae) supports the allotetraploid origin hypothesis of Bauhinia.</title>
        <authorList>
            <person name="Zhong Y."/>
            <person name="Chen Y."/>
            <person name="Zheng D."/>
            <person name="Pang J."/>
            <person name="Liu Y."/>
            <person name="Luo S."/>
            <person name="Meng S."/>
            <person name="Qian L."/>
            <person name="Wei D."/>
            <person name="Dai S."/>
            <person name="Zhou R."/>
        </authorList>
    </citation>
    <scope>NUCLEOTIDE SEQUENCE [LARGE SCALE GENOMIC DNA]</scope>
    <source>
        <strain evidence="1">BV-YZ2020</strain>
    </source>
</reference>
<comment type="caution">
    <text evidence="1">The sequence shown here is derived from an EMBL/GenBank/DDBJ whole genome shotgun (WGS) entry which is preliminary data.</text>
</comment>